<sequence length="411" mass="43338">MFRVTLAPLLALLMFTPATARAEILSRHLTQALSIDPVFRTLAAQREAAAARGVTVASPIAGSPVIEGSIRSNTRGPGVSREFEVGGSVPIWLPGQREALGGVVTSSLAEIDQRLRLRRLEVAGAVREAWWQAVRTERDWRLARDRLATARDIQRDQAARITAGTSAPADDLLARGEVAAAEQALREADAAAKASRTAYSVLTAGGIPTGVLERAVPRRNSDDHPATDAARASVARASAQMRLVKATPIENPEIGLFGRTEAGAGGSAETTGIRVRIPLATEARNAPRRAEARAGLTEAEANLAAERRRIDAGIAAAVAARDSARQIAGLARTRLSLANEQLAIARTAFRSGALSALDLFRIQQLQLEAARASAEAATSLGLAESRLNQALGFVPLSHQPGDRVGASPSRT</sequence>
<name>A0A2T4YS34_9HYPH</name>
<evidence type="ECO:0000313" key="2">
    <source>
        <dbReference type="EMBL" id="PTM46319.1"/>
    </source>
</evidence>
<accession>A0A2T4YS34</accession>
<dbReference type="AlphaFoldDB" id="A0A2T4YS34"/>
<protein>
    <submittedName>
        <fullName evidence="2">Outer membrane efflux protein</fullName>
    </submittedName>
</protein>
<reference evidence="2 3" key="1">
    <citation type="submission" date="2018-04" db="EMBL/GenBank/DDBJ databases">
        <title>Genomic Encyclopedia of Archaeal and Bacterial Type Strains, Phase II (KMG-II): from individual species to whole genera.</title>
        <authorList>
            <person name="Goeker M."/>
        </authorList>
    </citation>
    <scope>NUCLEOTIDE SEQUENCE [LARGE SCALE GENOMIC DNA]</scope>
    <source>
        <strain evidence="2 3">DSM 25521</strain>
    </source>
</reference>
<keyword evidence="1" id="KW-0732">Signal</keyword>
<dbReference type="GO" id="GO:0015562">
    <property type="term" value="F:efflux transmembrane transporter activity"/>
    <property type="evidence" value="ECO:0007669"/>
    <property type="project" value="InterPro"/>
</dbReference>
<feature type="signal peptide" evidence="1">
    <location>
        <begin position="1"/>
        <end position="20"/>
    </location>
</feature>
<dbReference type="InterPro" id="IPR010131">
    <property type="entry name" value="MdtP/NodT-like"/>
</dbReference>
<dbReference type="Proteomes" id="UP000241808">
    <property type="component" value="Unassembled WGS sequence"/>
</dbReference>
<evidence type="ECO:0000313" key="3">
    <source>
        <dbReference type="Proteomes" id="UP000241808"/>
    </source>
</evidence>
<evidence type="ECO:0000256" key="1">
    <source>
        <dbReference type="SAM" id="SignalP"/>
    </source>
</evidence>
<dbReference type="Gene3D" id="1.20.1600.10">
    <property type="entry name" value="Outer membrane efflux proteins (OEP)"/>
    <property type="match status" value="1"/>
</dbReference>
<gene>
    <name evidence="2" type="ORF">C8P69_1318</name>
</gene>
<keyword evidence="3" id="KW-1185">Reference proteome</keyword>
<feature type="chain" id="PRO_5015548889" evidence="1">
    <location>
        <begin position="21"/>
        <end position="411"/>
    </location>
</feature>
<dbReference type="PANTHER" id="PTHR30203">
    <property type="entry name" value="OUTER MEMBRANE CATION EFFLUX PROTEIN"/>
    <property type="match status" value="1"/>
</dbReference>
<organism evidence="2 3">
    <name type="scientific">Phreatobacter oligotrophus</name>
    <dbReference type="NCBI Taxonomy" id="1122261"/>
    <lineage>
        <taxon>Bacteria</taxon>
        <taxon>Pseudomonadati</taxon>
        <taxon>Pseudomonadota</taxon>
        <taxon>Alphaproteobacteria</taxon>
        <taxon>Hyphomicrobiales</taxon>
        <taxon>Phreatobacteraceae</taxon>
        <taxon>Phreatobacter</taxon>
    </lineage>
</organism>
<proteinExistence type="predicted"/>
<dbReference type="SUPFAM" id="SSF56954">
    <property type="entry name" value="Outer membrane efflux proteins (OEP)"/>
    <property type="match status" value="1"/>
</dbReference>
<dbReference type="PANTHER" id="PTHR30203:SF24">
    <property type="entry name" value="BLR4935 PROTEIN"/>
    <property type="match status" value="1"/>
</dbReference>
<comment type="caution">
    <text evidence="2">The sequence shown here is derived from an EMBL/GenBank/DDBJ whole genome shotgun (WGS) entry which is preliminary data.</text>
</comment>
<dbReference type="EMBL" id="PZZL01000031">
    <property type="protein sequence ID" value="PTM46319.1"/>
    <property type="molecule type" value="Genomic_DNA"/>
</dbReference>